<dbReference type="NCBIfam" id="TIGR01587">
    <property type="entry name" value="cas3_core"/>
    <property type="match status" value="1"/>
</dbReference>
<dbReference type="Pfam" id="PF01966">
    <property type="entry name" value="HD"/>
    <property type="match status" value="1"/>
</dbReference>
<reference evidence="12 13" key="1">
    <citation type="submission" date="2020-01" db="EMBL/GenBank/DDBJ databases">
        <title>Whole-genome sequence of Heliobacterium undosum DSM 13378.</title>
        <authorList>
            <person name="Kyndt J.A."/>
            <person name="Meyer T.E."/>
        </authorList>
    </citation>
    <scope>NUCLEOTIDE SEQUENCE [LARGE SCALE GENOMIC DNA]</scope>
    <source>
        <strain evidence="12 13">DSM 13378</strain>
    </source>
</reference>
<evidence type="ECO:0000256" key="8">
    <source>
        <dbReference type="ARBA" id="ARBA00022840"/>
    </source>
</evidence>
<evidence type="ECO:0000256" key="4">
    <source>
        <dbReference type="ARBA" id="ARBA00022723"/>
    </source>
</evidence>
<dbReference type="SUPFAM" id="SSF52540">
    <property type="entry name" value="P-loop containing nucleoside triphosphate hydrolases"/>
    <property type="match status" value="1"/>
</dbReference>
<proteinExistence type="inferred from homology"/>
<evidence type="ECO:0000259" key="10">
    <source>
        <dbReference type="PROSITE" id="PS51192"/>
    </source>
</evidence>
<accession>A0A845LAT6</accession>
<dbReference type="RefSeq" id="WP_161259321.1">
    <property type="nucleotide sequence ID" value="NZ_WXEY01000019.1"/>
</dbReference>
<dbReference type="GO" id="GO:0046872">
    <property type="term" value="F:metal ion binding"/>
    <property type="evidence" value="ECO:0007669"/>
    <property type="project" value="UniProtKB-KW"/>
</dbReference>
<keyword evidence="6" id="KW-0378">Hydrolase</keyword>
<evidence type="ECO:0000256" key="6">
    <source>
        <dbReference type="ARBA" id="ARBA00022801"/>
    </source>
</evidence>
<dbReference type="GO" id="GO:0004386">
    <property type="term" value="F:helicase activity"/>
    <property type="evidence" value="ECO:0007669"/>
    <property type="project" value="UniProtKB-KW"/>
</dbReference>
<dbReference type="CDD" id="cd17930">
    <property type="entry name" value="DEXHc_cas3"/>
    <property type="match status" value="1"/>
</dbReference>
<dbReference type="SMART" id="SM00487">
    <property type="entry name" value="DEXDc"/>
    <property type="match status" value="1"/>
</dbReference>
<dbReference type="CDD" id="cd09641">
    <property type="entry name" value="Cas3''_I"/>
    <property type="match status" value="1"/>
</dbReference>
<dbReference type="InterPro" id="IPR006674">
    <property type="entry name" value="HD_domain"/>
</dbReference>
<evidence type="ECO:0000256" key="5">
    <source>
        <dbReference type="ARBA" id="ARBA00022741"/>
    </source>
</evidence>
<dbReference type="InterPro" id="IPR038257">
    <property type="entry name" value="CRISPR-assoc_Cas3_HD_sf"/>
</dbReference>
<dbReference type="Gene3D" id="3.40.50.300">
    <property type="entry name" value="P-loop containing nucleotide triphosphate hydrolases"/>
    <property type="match status" value="2"/>
</dbReference>
<dbReference type="InterPro" id="IPR011545">
    <property type="entry name" value="DEAD/DEAH_box_helicase_dom"/>
</dbReference>
<dbReference type="OrthoDB" id="9810236at2"/>
<dbReference type="PROSITE" id="PS51643">
    <property type="entry name" value="HD_CAS3"/>
    <property type="match status" value="1"/>
</dbReference>
<dbReference type="InterPro" id="IPR014001">
    <property type="entry name" value="Helicase_ATP-bd"/>
</dbReference>
<keyword evidence="13" id="KW-1185">Reference proteome</keyword>
<dbReference type="SUPFAM" id="SSF109604">
    <property type="entry name" value="HD-domain/PDEase-like"/>
    <property type="match status" value="1"/>
</dbReference>
<name>A0A845LAT6_9FIRM</name>
<dbReference type="InterPro" id="IPR027417">
    <property type="entry name" value="P-loop_NTPase"/>
</dbReference>
<evidence type="ECO:0000313" key="13">
    <source>
        <dbReference type="Proteomes" id="UP000463470"/>
    </source>
</evidence>
<evidence type="ECO:0000313" key="12">
    <source>
        <dbReference type="EMBL" id="MZP30798.1"/>
    </source>
</evidence>
<comment type="similarity">
    <text evidence="2">In the central section; belongs to the CRISPR-associated helicase Cas3 family.</text>
</comment>
<sequence>MKYYAHSLPDQPEEQWQLLHTHLLQTAERAAQFADRFNAAPWGEAAGLLHDIGKYAREFQKRLRGSHISVDHSTAGAQLATRLYPNGQARILAYTSAGHHTGLPDSGFHSAGSQNVKGTLFNRLETPDLHDYSAYMTEITPVPGQRLERLPIGPIKKQQGVSVSLFVRMLFSCLVDADYLDTERFMQPELAALRDPGEDLSALLDKLEKHLEEKCQKAAKTVVNQARADILRQCREKAELAPGLFTLTVPTGGGKTLSAMDFALRHAVKNGLDRVICVIPFTSIIEQNAALYREIFGDDNVLEHHSTYQPERHHPVDAYEDDMADNRALRWKLATENWDKPIVVTTNVQFFESLYANRSSRCRKLHNLARSVIILDEAQMIPDRFLKPCLAALTELVRNYGATMLLCTATQPALNGLLPTEVTSREIIDQPQTLYEQLRRVTVRNAGRLNDEQLIEQLAPHSQALCIVNTRRHARILFEYLGESARMSEGIGVGEGCWHLSALMCPKHRTLKLKEIREALRRGNPCKVISTPLIEAGVDVDFPIVYRAFAGLDSIAQAAGRCNREGKRKNGEVLVFSPDKESPKGWPALMAKLGERAWREGDDPLSLEAIKRFFTYRFEIEAEKLDEQGIIKQLQEGVKPLAFPFKDIAERFRIIDSEQVSVVIPFDDEACSLIDEVAQGRITAAIRRRLQAYTVGVYRFDWLNYCRAGAVKTEGGLIQVLVDKSYYDDNIGLLPCDGRGASTDLLLISD</sequence>
<gene>
    <name evidence="12" type="primary">cas3</name>
    <name evidence="12" type="ORF">GTO91_13855</name>
</gene>
<comment type="caution">
    <text evidence="12">The sequence shown here is derived from an EMBL/GenBank/DDBJ whole genome shotgun (WGS) entry which is preliminary data.</text>
</comment>
<dbReference type="InterPro" id="IPR006483">
    <property type="entry name" value="CRISPR-assoc_Cas3_HD"/>
</dbReference>
<keyword evidence="7" id="KW-0347">Helicase</keyword>
<dbReference type="AlphaFoldDB" id="A0A845LAT6"/>
<evidence type="ECO:0000256" key="7">
    <source>
        <dbReference type="ARBA" id="ARBA00022806"/>
    </source>
</evidence>
<dbReference type="GO" id="GO:0004518">
    <property type="term" value="F:nuclease activity"/>
    <property type="evidence" value="ECO:0007669"/>
    <property type="project" value="UniProtKB-KW"/>
</dbReference>
<evidence type="ECO:0000256" key="3">
    <source>
        <dbReference type="ARBA" id="ARBA00022722"/>
    </source>
</evidence>
<dbReference type="GO" id="GO:0016787">
    <property type="term" value="F:hydrolase activity"/>
    <property type="evidence" value="ECO:0007669"/>
    <property type="project" value="UniProtKB-KW"/>
</dbReference>
<evidence type="ECO:0000256" key="9">
    <source>
        <dbReference type="ARBA" id="ARBA00023118"/>
    </source>
</evidence>
<dbReference type="InterPro" id="IPR054712">
    <property type="entry name" value="Cas3-like_dom"/>
</dbReference>
<dbReference type="GO" id="GO:0005524">
    <property type="term" value="F:ATP binding"/>
    <property type="evidence" value="ECO:0007669"/>
    <property type="project" value="UniProtKB-KW"/>
</dbReference>
<protein>
    <submittedName>
        <fullName evidence="12">CRISPR-associated helicase Cas3</fullName>
    </submittedName>
</protein>
<dbReference type="Proteomes" id="UP000463470">
    <property type="component" value="Unassembled WGS sequence"/>
</dbReference>
<keyword evidence="9" id="KW-0051">Antiviral defense</keyword>
<dbReference type="NCBIfam" id="TIGR01596">
    <property type="entry name" value="cas3_HD"/>
    <property type="match status" value="1"/>
</dbReference>
<evidence type="ECO:0000256" key="1">
    <source>
        <dbReference type="ARBA" id="ARBA00006847"/>
    </source>
</evidence>
<dbReference type="PROSITE" id="PS51192">
    <property type="entry name" value="HELICASE_ATP_BIND_1"/>
    <property type="match status" value="1"/>
</dbReference>
<dbReference type="GO" id="GO:0003676">
    <property type="term" value="F:nucleic acid binding"/>
    <property type="evidence" value="ECO:0007669"/>
    <property type="project" value="InterPro"/>
</dbReference>
<keyword evidence="5" id="KW-0547">Nucleotide-binding</keyword>
<feature type="domain" description="Helicase ATP-binding" evidence="10">
    <location>
        <begin position="236"/>
        <end position="429"/>
    </location>
</feature>
<organism evidence="12 13">
    <name type="scientific">Heliomicrobium undosum</name>
    <dbReference type="NCBI Taxonomy" id="121734"/>
    <lineage>
        <taxon>Bacteria</taxon>
        <taxon>Bacillati</taxon>
        <taxon>Bacillota</taxon>
        <taxon>Clostridia</taxon>
        <taxon>Eubacteriales</taxon>
        <taxon>Heliobacteriaceae</taxon>
        <taxon>Heliomicrobium</taxon>
    </lineage>
</organism>
<keyword evidence="3" id="KW-0540">Nuclease</keyword>
<keyword evidence="4" id="KW-0479">Metal-binding</keyword>
<dbReference type="GO" id="GO:0051607">
    <property type="term" value="P:defense response to virus"/>
    <property type="evidence" value="ECO:0007669"/>
    <property type="project" value="UniProtKB-KW"/>
</dbReference>
<dbReference type="InterPro" id="IPR006474">
    <property type="entry name" value="Helicase_Cas3_CRISPR-ass_core"/>
</dbReference>
<feature type="domain" description="HD Cas3-type" evidence="11">
    <location>
        <begin position="12"/>
        <end position="180"/>
    </location>
</feature>
<evidence type="ECO:0000259" key="11">
    <source>
        <dbReference type="PROSITE" id="PS51643"/>
    </source>
</evidence>
<dbReference type="Gene3D" id="1.10.3210.30">
    <property type="match status" value="1"/>
</dbReference>
<dbReference type="Pfam" id="PF00270">
    <property type="entry name" value="DEAD"/>
    <property type="match status" value="1"/>
</dbReference>
<dbReference type="EMBL" id="WXEY01000019">
    <property type="protein sequence ID" value="MZP30798.1"/>
    <property type="molecule type" value="Genomic_DNA"/>
</dbReference>
<keyword evidence="8" id="KW-0067">ATP-binding</keyword>
<evidence type="ECO:0000256" key="2">
    <source>
        <dbReference type="ARBA" id="ARBA00009046"/>
    </source>
</evidence>
<dbReference type="Pfam" id="PF22590">
    <property type="entry name" value="Cas3-like_C_2"/>
    <property type="match status" value="1"/>
</dbReference>
<comment type="similarity">
    <text evidence="1">In the N-terminal section; belongs to the CRISPR-associated nuclease Cas3-HD family.</text>
</comment>